<keyword evidence="3" id="KW-1185">Reference proteome</keyword>
<dbReference type="Proteomes" id="UP000295341">
    <property type="component" value="Unassembled WGS sequence"/>
</dbReference>
<feature type="domain" description="N-acetyltransferase" evidence="1">
    <location>
        <begin position="35"/>
        <end position="175"/>
    </location>
</feature>
<sequence length="180" mass="20536">MSYALTTHYLEMTAPDQLVPARTPEPEPHIEQACVPLPELNRFLYTAVGGDWYWRDRLAWSYADWLQWLDRPEVQTWVLYDRGTTAGYVELERQAGDDVEIAYFGLIPRFIGRGLGGHLLTVGIHKAWAMQARRVWVHTCTLDGPAALANYRARGLRLYREETVERADPGAPDGPWPGAR</sequence>
<dbReference type="InterPro" id="IPR000182">
    <property type="entry name" value="GNAT_dom"/>
</dbReference>
<dbReference type="RefSeq" id="WP_133880047.1">
    <property type="nucleotide sequence ID" value="NZ_MWIN01000012.1"/>
</dbReference>
<comment type="caution">
    <text evidence="2">The sequence shown here is derived from an EMBL/GenBank/DDBJ whole genome shotgun (WGS) entry which is preliminary data.</text>
</comment>
<organism evidence="2 3">
    <name type="scientific">Panacagrimonas perspica</name>
    <dbReference type="NCBI Taxonomy" id="381431"/>
    <lineage>
        <taxon>Bacteria</taxon>
        <taxon>Pseudomonadati</taxon>
        <taxon>Pseudomonadota</taxon>
        <taxon>Gammaproteobacteria</taxon>
        <taxon>Nevskiales</taxon>
        <taxon>Nevskiaceae</taxon>
        <taxon>Panacagrimonas</taxon>
    </lineage>
</organism>
<gene>
    <name evidence="2" type="ORF">DFR24_0839</name>
</gene>
<dbReference type="SUPFAM" id="SSF55729">
    <property type="entry name" value="Acyl-CoA N-acyltransferases (Nat)"/>
    <property type="match status" value="1"/>
</dbReference>
<dbReference type="GO" id="GO:0016747">
    <property type="term" value="F:acyltransferase activity, transferring groups other than amino-acyl groups"/>
    <property type="evidence" value="ECO:0007669"/>
    <property type="project" value="InterPro"/>
</dbReference>
<dbReference type="Pfam" id="PF00583">
    <property type="entry name" value="Acetyltransf_1"/>
    <property type="match status" value="1"/>
</dbReference>
<protein>
    <submittedName>
        <fullName evidence="2">Acetyltransferase (GNAT) family protein</fullName>
    </submittedName>
</protein>
<evidence type="ECO:0000313" key="3">
    <source>
        <dbReference type="Proteomes" id="UP000295341"/>
    </source>
</evidence>
<evidence type="ECO:0000259" key="1">
    <source>
        <dbReference type="PROSITE" id="PS51186"/>
    </source>
</evidence>
<name>A0A4R7PCX0_9GAMM</name>
<dbReference type="EMBL" id="SOBT01000008">
    <property type="protein sequence ID" value="TDU31469.1"/>
    <property type="molecule type" value="Genomic_DNA"/>
</dbReference>
<proteinExistence type="predicted"/>
<dbReference type="InterPro" id="IPR016181">
    <property type="entry name" value="Acyl_CoA_acyltransferase"/>
</dbReference>
<keyword evidence="2" id="KW-0808">Transferase</keyword>
<dbReference type="PROSITE" id="PS51186">
    <property type="entry name" value="GNAT"/>
    <property type="match status" value="1"/>
</dbReference>
<dbReference type="Gene3D" id="3.40.630.30">
    <property type="match status" value="1"/>
</dbReference>
<evidence type="ECO:0000313" key="2">
    <source>
        <dbReference type="EMBL" id="TDU31469.1"/>
    </source>
</evidence>
<dbReference type="OrthoDB" id="275336at2"/>
<dbReference type="AlphaFoldDB" id="A0A4R7PCX0"/>
<reference evidence="2 3" key="1">
    <citation type="submission" date="2019-03" db="EMBL/GenBank/DDBJ databases">
        <title>Genomic Encyclopedia of Type Strains, Phase IV (KMG-IV): sequencing the most valuable type-strain genomes for metagenomic binning, comparative biology and taxonomic classification.</title>
        <authorList>
            <person name="Goeker M."/>
        </authorList>
    </citation>
    <scope>NUCLEOTIDE SEQUENCE [LARGE SCALE GENOMIC DNA]</scope>
    <source>
        <strain evidence="2 3">DSM 26377</strain>
    </source>
</reference>
<accession>A0A4R7PCX0</accession>
<dbReference type="CDD" id="cd04301">
    <property type="entry name" value="NAT_SF"/>
    <property type="match status" value="1"/>
</dbReference>